<gene>
    <name evidence="1" type="ORF">DHETER_LOCUS4928</name>
</gene>
<feature type="non-terminal residue" evidence="1">
    <location>
        <position position="1"/>
    </location>
</feature>
<protein>
    <submittedName>
        <fullName evidence="1">1311_t:CDS:1</fullName>
    </submittedName>
</protein>
<comment type="caution">
    <text evidence="1">The sequence shown here is derived from an EMBL/GenBank/DDBJ whole genome shotgun (WGS) entry which is preliminary data.</text>
</comment>
<sequence length="79" mass="9126">EIRKLISDINSDNWDDTKPIVSKASKAIKDERQESEEAGDEIQSKDENQIKRIEVLFTELKDMLAKSTVYNPLYNEPTL</sequence>
<evidence type="ECO:0000313" key="1">
    <source>
        <dbReference type="EMBL" id="CAG8543948.1"/>
    </source>
</evidence>
<reference evidence="1" key="1">
    <citation type="submission" date="2021-06" db="EMBL/GenBank/DDBJ databases">
        <authorList>
            <person name="Kallberg Y."/>
            <person name="Tangrot J."/>
            <person name="Rosling A."/>
        </authorList>
    </citation>
    <scope>NUCLEOTIDE SEQUENCE</scope>
    <source>
        <strain evidence="1">IL203A</strain>
    </source>
</reference>
<proteinExistence type="predicted"/>
<name>A0ACA9LSZ7_9GLOM</name>
<keyword evidence="2" id="KW-1185">Reference proteome</keyword>
<dbReference type="EMBL" id="CAJVPU010005176">
    <property type="protein sequence ID" value="CAG8543948.1"/>
    <property type="molecule type" value="Genomic_DNA"/>
</dbReference>
<organism evidence="1 2">
    <name type="scientific">Dentiscutata heterogama</name>
    <dbReference type="NCBI Taxonomy" id="1316150"/>
    <lineage>
        <taxon>Eukaryota</taxon>
        <taxon>Fungi</taxon>
        <taxon>Fungi incertae sedis</taxon>
        <taxon>Mucoromycota</taxon>
        <taxon>Glomeromycotina</taxon>
        <taxon>Glomeromycetes</taxon>
        <taxon>Diversisporales</taxon>
        <taxon>Gigasporaceae</taxon>
        <taxon>Dentiscutata</taxon>
    </lineage>
</organism>
<evidence type="ECO:0000313" key="2">
    <source>
        <dbReference type="Proteomes" id="UP000789702"/>
    </source>
</evidence>
<dbReference type="Proteomes" id="UP000789702">
    <property type="component" value="Unassembled WGS sequence"/>
</dbReference>
<accession>A0ACA9LSZ7</accession>